<evidence type="ECO:0000313" key="1">
    <source>
        <dbReference type="EMBL" id="KAI3826594.1"/>
    </source>
</evidence>
<keyword evidence="2" id="KW-1185">Reference proteome</keyword>
<sequence>MYNYICRKGKAECQEGITGDAKGTTYLRQEFCSVRYCNGIDHDHDDDDVLGLIAFKADIIDTSSHLSSWNQDDNSPCSWKFITCNPATGRVTELSLIGLNLSGKIGRGLEKVQNLQVLNLAHNSFTGKLNPELAFLNNLENLNLSHNSLSGGIPVFLTNSRRLKFLDLSKNSLSGRVPDEFFLSCSSLRVLSLSGNNLNGPIPNSISQCTTLNHLNLSKNRFSGNPDFAVGFWLLTRVRTLDLSHNVLMGRVPSGVLNLHYLKDLFLQGNHFSGGLPSDLGLCSHLKKLDLSNNLFTESVPVSFQGLSSLTYLNLANNMLTGEFPKWVGLLNGLEYLDVSGNGLTGIYWWFRITDLHEPFWFRGNRFDGSIPEGLFELGLTQIDLSRNQLTGSIPPGSSRLFEALESMDLSANGLTGDIPAEMGLFSRLRYLNLSWNNFETRMPLKLGYFENLTVLDLRNGAFHGSLPADICNTGSLEILQLDGNSLTGEIPEEIGKCSSLYLLSLSHNDLRGFIPRSMSLLKKLKILKLDSNQLTGEIPQELGGLENLLAVNISYNRLQGRLPDRGIFPSLQESSLEGNLGICSPFLKGPCKMDVPKPLVLDPFSYGNQMGNHEGGTKSSKGSKHHRFLSISVIIAILAAVLISIGVLVISLLNISSRKRLQFVSNALESCSSSSRSTRSLSIGKIVWFDSKIAPGWVGNPESLLHKAAEIGKGVFGSVYKASLGEEGRDLAIKSLVVSNMIQYPEDFDREVRVLGKARHPNLVSVKGYYWTPNLQLLVTEYAPNGSLQSKLHEWSNSSQPLSWSKRFKILLGTAKGLAHLHHSFRPPIVHYNLKPSNILLDDDFNPKISDFGLTRILAKLDKQVMSNRFQSALGYVAPELACQSLRVNEKCDVYGFGILVLEIVTGRRPIEYGDDNMLILEEQVKMMLEEGNVLECVDESMGEYPEEEVLPVLKLALVCTSQIPSSRPSMAEVIQILQVIKTPIPHRMEAY</sequence>
<dbReference type="Proteomes" id="UP001056120">
    <property type="component" value="Linkage Group LG01"/>
</dbReference>
<reference evidence="2" key="1">
    <citation type="journal article" date="2022" name="Mol. Ecol. Resour.">
        <title>The genomes of chicory, endive, great burdock and yacon provide insights into Asteraceae palaeo-polyploidization history and plant inulin production.</title>
        <authorList>
            <person name="Fan W."/>
            <person name="Wang S."/>
            <person name="Wang H."/>
            <person name="Wang A."/>
            <person name="Jiang F."/>
            <person name="Liu H."/>
            <person name="Zhao H."/>
            <person name="Xu D."/>
            <person name="Zhang Y."/>
        </authorList>
    </citation>
    <scope>NUCLEOTIDE SEQUENCE [LARGE SCALE GENOMIC DNA]</scope>
    <source>
        <strain evidence="2">cv. Yunnan</strain>
    </source>
</reference>
<evidence type="ECO:0000313" key="2">
    <source>
        <dbReference type="Proteomes" id="UP001056120"/>
    </source>
</evidence>
<proteinExistence type="predicted"/>
<dbReference type="EMBL" id="CM042018">
    <property type="protein sequence ID" value="KAI3826594.1"/>
    <property type="molecule type" value="Genomic_DNA"/>
</dbReference>
<organism evidence="1 2">
    <name type="scientific">Smallanthus sonchifolius</name>
    <dbReference type="NCBI Taxonomy" id="185202"/>
    <lineage>
        <taxon>Eukaryota</taxon>
        <taxon>Viridiplantae</taxon>
        <taxon>Streptophyta</taxon>
        <taxon>Embryophyta</taxon>
        <taxon>Tracheophyta</taxon>
        <taxon>Spermatophyta</taxon>
        <taxon>Magnoliopsida</taxon>
        <taxon>eudicotyledons</taxon>
        <taxon>Gunneridae</taxon>
        <taxon>Pentapetalae</taxon>
        <taxon>asterids</taxon>
        <taxon>campanulids</taxon>
        <taxon>Asterales</taxon>
        <taxon>Asteraceae</taxon>
        <taxon>Asteroideae</taxon>
        <taxon>Heliantheae alliance</taxon>
        <taxon>Millerieae</taxon>
        <taxon>Smallanthus</taxon>
    </lineage>
</organism>
<gene>
    <name evidence="1" type="ORF">L1987_00642</name>
</gene>
<accession>A0ACB9K332</accession>
<reference evidence="1 2" key="2">
    <citation type="journal article" date="2022" name="Mol. Ecol. Resour.">
        <title>The genomes of chicory, endive, great burdock and yacon provide insights into Asteraceae paleo-polyploidization history and plant inulin production.</title>
        <authorList>
            <person name="Fan W."/>
            <person name="Wang S."/>
            <person name="Wang H."/>
            <person name="Wang A."/>
            <person name="Jiang F."/>
            <person name="Liu H."/>
            <person name="Zhao H."/>
            <person name="Xu D."/>
            <person name="Zhang Y."/>
        </authorList>
    </citation>
    <scope>NUCLEOTIDE SEQUENCE [LARGE SCALE GENOMIC DNA]</scope>
    <source>
        <strain evidence="2">cv. Yunnan</strain>
        <tissue evidence="1">Leaves</tissue>
    </source>
</reference>
<protein>
    <submittedName>
        <fullName evidence="1">Uncharacterized protein</fullName>
    </submittedName>
</protein>
<comment type="caution">
    <text evidence="1">The sequence shown here is derived from an EMBL/GenBank/DDBJ whole genome shotgun (WGS) entry which is preliminary data.</text>
</comment>
<name>A0ACB9K332_9ASTR</name>